<dbReference type="Proteomes" id="UP000805193">
    <property type="component" value="Unassembled WGS sequence"/>
</dbReference>
<name>A0AC60QRQ8_IXOPE</name>
<accession>A0AC60QRQ8</accession>
<organism evidence="1 2">
    <name type="scientific">Ixodes persulcatus</name>
    <name type="common">Taiga tick</name>
    <dbReference type="NCBI Taxonomy" id="34615"/>
    <lineage>
        <taxon>Eukaryota</taxon>
        <taxon>Metazoa</taxon>
        <taxon>Ecdysozoa</taxon>
        <taxon>Arthropoda</taxon>
        <taxon>Chelicerata</taxon>
        <taxon>Arachnida</taxon>
        <taxon>Acari</taxon>
        <taxon>Parasitiformes</taxon>
        <taxon>Ixodida</taxon>
        <taxon>Ixodoidea</taxon>
        <taxon>Ixodidae</taxon>
        <taxon>Ixodinae</taxon>
        <taxon>Ixodes</taxon>
    </lineage>
</organism>
<proteinExistence type="predicted"/>
<keyword evidence="2" id="KW-1185">Reference proteome</keyword>
<protein>
    <submittedName>
        <fullName evidence="1">Uncharacterized protein</fullName>
    </submittedName>
</protein>
<gene>
    <name evidence="1" type="ORF">HPB47_016096</name>
</gene>
<comment type="caution">
    <text evidence="1">The sequence shown here is derived from an EMBL/GenBank/DDBJ whole genome shotgun (WGS) entry which is preliminary data.</text>
</comment>
<dbReference type="EMBL" id="JABSTQ010004812">
    <property type="protein sequence ID" value="KAG0440965.1"/>
    <property type="molecule type" value="Genomic_DNA"/>
</dbReference>
<reference evidence="1 2" key="1">
    <citation type="journal article" date="2020" name="Cell">
        <title>Large-Scale Comparative Analyses of Tick Genomes Elucidate Their Genetic Diversity and Vector Capacities.</title>
        <authorList>
            <consortium name="Tick Genome and Microbiome Consortium (TIGMIC)"/>
            <person name="Jia N."/>
            <person name="Wang J."/>
            <person name="Shi W."/>
            <person name="Du L."/>
            <person name="Sun Y."/>
            <person name="Zhan W."/>
            <person name="Jiang J.F."/>
            <person name="Wang Q."/>
            <person name="Zhang B."/>
            <person name="Ji P."/>
            <person name="Bell-Sakyi L."/>
            <person name="Cui X.M."/>
            <person name="Yuan T.T."/>
            <person name="Jiang B.G."/>
            <person name="Yang W.F."/>
            <person name="Lam T.T."/>
            <person name="Chang Q.C."/>
            <person name="Ding S.J."/>
            <person name="Wang X.J."/>
            <person name="Zhu J.G."/>
            <person name="Ruan X.D."/>
            <person name="Zhao L."/>
            <person name="Wei J.T."/>
            <person name="Ye R.Z."/>
            <person name="Que T.C."/>
            <person name="Du C.H."/>
            <person name="Zhou Y.H."/>
            <person name="Cheng J.X."/>
            <person name="Dai P.F."/>
            <person name="Guo W.B."/>
            <person name="Han X.H."/>
            <person name="Huang E.J."/>
            <person name="Li L.F."/>
            <person name="Wei W."/>
            <person name="Gao Y.C."/>
            <person name="Liu J.Z."/>
            <person name="Shao H.Z."/>
            <person name="Wang X."/>
            <person name="Wang C.C."/>
            <person name="Yang T.C."/>
            <person name="Huo Q.B."/>
            <person name="Li W."/>
            <person name="Chen H.Y."/>
            <person name="Chen S.E."/>
            <person name="Zhou L.G."/>
            <person name="Ni X.B."/>
            <person name="Tian J.H."/>
            <person name="Sheng Y."/>
            <person name="Liu T."/>
            <person name="Pan Y.S."/>
            <person name="Xia L.Y."/>
            <person name="Li J."/>
            <person name="Zhao F."/>
            <person name="Cao W.C."/>
        </authorList>
    </citation>
    <scope>NUCLEOTIDE SEQUENCE [LARGE SCALE GENOMIC DNA]</scope>
    <source>
        <strain evidence="1">Iper-2018</strain>
    </source>
</reference>
<sequence length="190" mass="20335">MCVSCAAATPVRTSGRRGSRIRVGGRVDRRPDTPVKVAAADKRPHNLSARQRAEMDLTPARRRVRPKLPSANKWPPPGLSPEHASSAGRGTTGRGSELAQTRPAYRTGALASRKQGRLGPVGNCVGDGHGTLHKRFFSCFSAARSGTITDAERVFRPRIGASQVGRLRNAAAAASAGSVSPFRRNRSDRY</sequence>
<evidence type="ECO:0000313" key="1">
    <source>
        <dbReference type="EMBL" id="KAG0440965.1"/>
    </source>
</evidence>
<evidence type="ECO:0000313" key="2">
    <source>
        <dbReference type="Proteomes" id="UP000805193"/>
    </source>
</evidence>